<dbReference type="PATRIC" id="fig|1142394.8.peg.1997"/>
<keyword evidence="2" id="KW-1185">Reference proteome</keyword>
<gene>
    <name evidence="1" type="ordered locus">PSMK_19380</name>
</gene>
<evidence type="ECO:0000313" key="2">
    <source>
        <dbReference type="Proteomes" id="UP000007881"/>
    </source>
</evidence>
<dbReference type="Proteomes" id="UP000007881">
    <property type="component" value="Chromosome"/>
</dbReference>
<evidence type="ECO:0000313" key="1">
    <source>
        <dbReference type="EMBL" id="BAM04097.1"/>
    </source>
</evidence>
<dbReference type="STRING" id="1142394.PSMK_19380"/>
<protein>
    <submittedName>
        <fullName evidence="1">Uncharacterized protein</fullName>
    </submittedName>
</protein>
<sequence length="670" mass="69171">MRAIDAAGLYDAEHPTVRDRLAEAAEALGHALATLPCTLLVEPAAIVPVAGGEAGVAATAEARLAGLLHGRDAAAIRFTALPGPGDVRALAEGVAAWRPGRPWSQTLGRVVEASDGRVSVEPMNFAGLAAGFGRGRGGPAGWSTLLDCLLGGGAAGDAAAAGGGSAAVRDAAEAVATRMRADPQVGAELLRRRLAEAGATMSGADAVADAATVQRMQDFATELGKLLGPDAEASDAEAGTPTILRQSLLMCTALSGFSAEDPRASHGDGSWIEGFRDLFKRQEDPEHTPPAYMRRLEALAARQDAELRQRTPRDAAEAVGAVDPAAFRAAHIESHACRMALAMLEDLLDGRAEGEQATGAGRAEESLLAEQAAGVFPELLAQRDAVRLLRLLELSQRDGGGSLRAAVDAGLRSATAGATLAAWTAEGAEAGPVLRLARAAGPETLAGFIAAVAAEAPSPQSRSRIALLHREELEALRVQWLAKHPAGACRLAQMLAPMPAAEAEALLGPELVQPDPARRLRGFRTLLRVADAVDEAFVLGLLDHPDAEVIRLGTRWLLADGSTGGRRLGLLLGWLRARGRQRGEAHGVVVLELAADASGHGLLHELLRPAADAPRANARAAVAAARVLLGRPGLPPALHAAAAAAARPGSLASLRSLVLGRLPHRRPSAA</sequence>
<dbReference type="KEGG" id="phm:PSMK_19380"/>
<reference evidence="1 2" key="1">
    <citation type="submission" date="2012-02" db="EMBL/GenBank/DDBJ databases">
        <title>Complete genome sequence of Phycisphaera mikurensis NBRC 102666.</title>
        <authorList>
            <person name="Ankai A."/>
            <person name="Hosoyama A."/>
            <person name="Terui Y."/>
            <person name="Sekine M."/>
            <person name="Fukai R."/>
            <person name="Kato Y."/>
            <person name="Nakamura S."/>
            <person name="Yamada-Narita S."/>
            <person name="Kawakoshi A."/>
            <person name="Fukunaga Y."/>
            <person name="Yamazaki S."/>
            <person name="Fujita N."/>
        </authorList>
    </citation>
    <scope>NUCLEOTIDE SEQUENCE [LARGE SCALE GENOMIC DNA]</scope>
    <source>
        <strain evidence="2">NBRC 102666 / KCTC 22515 / FYK2301M01</strain>
    </source>
</reference>
<dbReference type="EMBL" id="AP012338">
    <property type="protein sequence ID" value="BAM04097.1"/>
    <property type="molecule type" value="Genomic_DNA"/>
</dbReference>
<proteinExistence type="predicted"/>
<dbReference type="AlphaFoldDB" id="I0IFQ9"/>
<name>I0IFQ9_PHYMF</name>
<accession>I0IFQ9</accession>
<organism evidence="1 2">
    <name type="scientific">Phycisphaera mikurensis (strain NBRC 102666 / KCTC 22515 / FYK2301M01)</name>
    <dbReference type="NCBI Taxonomy" id="1142394"/>
    <lineage>
        <taxon>Bacteria</taxon>
        <taxon>Pseudomonadati</taxon>
        <taxon>Planctomycetota</taxon>
        <taxon>Phycisphaerae</taxon>
        <taxon>Phycisphaerales</taxon>
        <taxon>Phycisphaeraceae</taxon>
        <taxon>Phycisphaera</taxon>
    </lineage>
</organism>
<dbReference type="HOGENOM" id="CLU_409847_0_0_0"/>